<keyword evidence="2" id="KW-0969">Cilium</keyword>
<dbReference type="InterPro" id="IPR050793">
    <property type="entry name" value="CMP-NeuNAc_synthase"/>
</dbReference>
<keyword evidence="3" id="KW-1185">Reference proteome</keyword>
<dbReference type="EC" id="2.7.7.82" evidence="1"/>
<gene>
    <name evidence="1" type="primary">legF</name>
    <name evidence="2" type="ORF">B9R14_14205</name>
    <name evidence="1" type="ORF">HVS_09970</name>
</gene>
<proteinExistence type="predicted"/>
<dbReference type="PANTHER" id="PTHR21485">
    <property type="entry name" value="HAD SUPERFAMILY MEMBERS CMAS AND KDSC"/>
    <property type="match status" value="1"/>
</dbReference>
<dbReference type="Proteomes" id="UP000233534">
    <property type="component" value="Chromosome"/>
</dbReference>
<dbReference type="CDD" id="cd02513">
    <property type="entry name" value="CMP-NeuAc_Synthase"/>
    <property type="match status" value="1"/>
</dbReference>
<organism evidence="1 3">
    <name type="scientific">Acetivibrio saccincola</name>
    <dbReference type="NCBI Taxonomy" id="1677857"/>
    <lineage>
        <taxon>Bacteria</taxon>
        <taxon>Bacillati</taxon>
        <taxon>Bacillota</taxon>
        <taxon>Clostridia</taxon>
        <taxon>Eubacteriales</taxon>
        <taxon>Oscillospiraceae</taxon>
        <taxon>Acetivibrio</taxon>
    </lineage>
</organism>
<dbReference type="Pfam" id="PF02348">
    <property type="entry name" value="CTP_transf_3"/>
    <property type="match status" value="1"/>
</dbReference>
<dbReference type="AlphaFoldDB" id="A0A2K9EMR2"/>
<dbReference type="Proteomes" id="UP000239720">
    <property type="component" value="Unassembled WGS sequence"/>
</dbReference>
<evidence type="ECO:0000313" key="3">
    <source>
        <dbReference type="Proteomes" id="UP000233534"/>
    </source>
</evidence>
<accession>A0A2K9EMR2</accession>
<dbReference type="KEGG" id="hsc:HVS_09970"/>
<dbReference type="RefSeq" id="WP_101301795.1">
    <property type="nucleotide sequence ID" value="NZ_DAONOL010000013.1"/>
</dbReference>
<dbReference type="InterPro" id="IPR029044">
    <property type="entry name" value="Nucleotide-diphossugar_trans"/>
</dbReference>
<dbReference type="Gene3D" id="3.90.550.10">
    <property type="entry name" value="Spore Coat Polysaccharide Biosynthesis Protein SpsA, Chain A"/>
    <property type="match status" value="1"/>
</dbReference>
<sequence>MKRLCTICARSGSKGLENKNTRLLLGKPLIAYSIESALNSGLFDKIAVSSDCEKILETAKGWKADCLIKRPIELSEDTSPKIPAIVHCLLEVERMEGYTFDIIVDLDVTSPLRHVSDIKNVVEILEKSSISNVVSGTYPNCSPYFNMVEMDEKGELKLCKTIKKPIQRRQDAPICYQLNASVYAWKREFLLKGGSTLLNKDTFLYVMPRERSVDIDDELDFLFVEFLLSKRELLNK</sequence>
<evidence type="ECO:0000313" key="4">
    <source>
        <dbReference type="Proteomes" id="UP000239720"/>
    </source>
</evidence>
<keyword evidence="1" id="KW-0548">Nucleotidyltransferase</keyword>
<dbReference type="InterPro" id="IPR003329">
    <property type="entry name" value="Cytidylyl_trans"/>
</dbReference>
<dbReference type="OrthoDB" id="9805604at2"/>
<keyword evidence="1" id="KW-0808">Transferase</keyword>
<reference evidence="1 3" key="1">
    <citation type="submission" date="2017-12" db="EMBL/GenBank/DDBJ databases">
        <title>Complete genome sequence of Herbivorax saccincola GGR1, a novel Cellulosome-producing hydrolytic bacterium in a thermophilic biogas plant, established by Illumina and Nanopore MinION sequencing.</title>
        <authorList>
            <person name="Pechtl A."/>
            <person name="Ruckert C."/>
            <person name="Koeck D.E."/>
            <person name="Maus I."/>
            <person name="Winkler A."/>
            <person name="Kalinowski J."/>
            <person name="Puhler A."/>
            <person name="Schwarz W.W."/>
            <person name="Zverlov V.V."/>
            <person name="Schluter A."/>
            <person name="Liebl W."/>
        </authorList>
    </citation>
    <scope>NUCLEOTIDE SEQUENCE [LARGE SCALE GENOMIC DNA]</scope>
    <source>
        <strain evidence="1">GGR1</strain>
        <strain evidence="3">SR1</strain>
    </source>
</reference>
<dbReference type="SUPFAM" id="SSF53448">
    <property type="entry name" value="Nucleotide-diphospho-sugar transferases"/>
    <property type="match status" value="1"/>
</dbReference>
<evidence type="ECO:0000313" key="1">
    <source>
        <dbReference type="EMBL" id="AUG57891.1"/>
    </source>
</evidence>
<evidence type="ECO:0000313" key="2">
    <source>
        <dbReference type="EMBL" id="PQQ67788.1"/>
    </source>
</evidence>
<dbReference type="EMBL" id="NEMB01000003">
    <property type="protein sequence ID" value="PQQ67788.1"/>
    <property type="molecule type" value="Genomic_DNA"/>
</dbReference>
<protein>
    <submittedName>
        <fullName evidence="1">CMP-N,N'-diacetyllegionaminic acid synthase</fullName>
        <ecNumber evidence="1">2.7.7.82</ecNumber>
    </submittedName>
    <submittedName>
        <fullName evidence="2">Flagellar modification protein B</fullName>
    </submittedName>
</protein>
<dbReference type="GO" id="GO:0008781">
    <property type="term" value="F:N-acylneuraminate cytidylyltransferase activity"/>
    <property type="evidence" value="ECO:0007669"/>
    <property type="project" value="TreeGrafter"/>
</dbReference>
<dbReference type="EMBL" id="CP025197">
    <property type="protein sequence ID" value="AUG57891.1"/>
    <property type="molecule type" value="Genomic_DNA"/>
</dbReference>
<reference evidence="2 4" key="2">
    <citation type="journal article" date="2018" name="Syst. Appl. Microbiol.">
        <title>Characterization and high-quality draft genome sequence of Herbivorax saccincola A7, an anaerobic, alkaliphilic, thermophilic, cellulolytic, and xylanolytic bacterium.</title>
        <authorList>
            <person name="Aikawa S."/>
            <person name="Baramee S."/>
            <person name="Sermsathanaswadi J."/>
            <person name="Thianheng P."/>
            <person name="Tachaapaikoon C."/>
            <person name="Shikata A."/>
            <person name="Waeonukul R."/>
            <person name="Pason P."/>
            <person name="Ratanakhanokchai K."/>
            <person name="Kosugi A."/>
        </authorList>
    </citation>
    <scope>NUCLEOTIDE SEQUENCE [LARGE SCALE GENOMIC DNA]</scope>
    <source>
        <strain evidence="2 4">A7</strain>
    </source>
</reference>
<keyword evidence="2" id="KW-0966">Cell projection</keyword>
<dbReference type="PANTHER" id="PTHR21485:SF6">
    <property type="entry name" value="N-ACYLNEURAMINATE CYTIDYLYLTRANSFERASE-RELATED"/>
    <property type="match status" value="1"/>
</dbReference>
<keyword evidence="2" id="KW-0282">Flagellum</keyword>
<name>A0A2K9EMR2_9FIRM</name>